<dbReference type="AlphaFoldDB" id="A0AAE1NYG5"/>
<accession>A0AAE1NYG5</accession>
<proteinExistence type="predicted"/>
<dbReference type="Proteomes" id="UP001292094">
    <property type="component" value="Unassembled WGS sequence"/>
</dbReference>
<reference evidence="1" key="1">
    <citation type="submission" date="2023-11" db="EMBL/GenBank/DDBJ databases">
        <title>Genome assemblies of two species of porcelain crab, Petrolisthes cinctipes and Petrolisthes manimaculis (Anomura: Porcellanidae).</title>
        <authorList>
            <person name="Angst P."/>
        </authorList>
    </citation>
    <scope>NUCLEOTIDE SEQUENCE</scope>
    <source>
        <strain evidence="1">PB745_02</strain>
        <tissue evidence="1">Gill</tissue>
    </source>
</reference>
<evidence type="ECO:0000313" key="1">
    <source>
        <dbReference type="EMBL" id="KAK4297671.1"/>
    </source>
</evidence>
<dbReference type="EMBL" id="JAWZYT010003590">
    <property type="protein sequence ID" value="KAK4297671.1"/>
    <property type="molecule type" value="Genomic_DNA"/>
</dbReference>
<keyword evidence="2" id="KW-1185">Reference proteome</keyword>
<comment type="caution">
    <text evidence="1">The sequence shown here is derived from an EMBL/GenBank/DDBJ whole genome shotgun (WGS) entry which is preliminary data.</text>
</comment>
<gene>
    <name evidence="1" type="ORF">Pmani_029934</name>
</gene>
<name>A0AAE1NYG5_9EUCA</name>
<protein>
    <submittedName>
        <fullName evidence="1">Uncharacterized protein</fullName>
    </submittedName>
</protein>
<sequence>MTIAHCLLNQLRPNEINTLDPEQQHIILEYIVKPTLVHVSCWPKGSVDTGVESVDTGPLLNNIVKMNFPTGYQPYWLLLALENTTSITPDTRLSDLIWL</sequence>
<evidence type="ECO:0000313" key="2">
    <source>
        <dbReference type="Proteomes" id="UP001292094"/>
    </source>
</evidence>
<organism evidence="1 2">
    <name type="scientific">Petrolisthes manimaculis</name>
    <dbReference type="NCBI Taxonomy" id="1843537"/>
    <lineage>
        <taxon>Eukaryota</taxon>
        <taxon>Metazoa</taxon>
        <taxon>Ecdysozoa</taxon>
        <taxon>Arthropoda</taxon>
        <taxon>Crustacea</taxon>
        <taxon>Multicrustacea</taxon>
        <taxon>Malacostraca</taxon>
        <taxon>Eumalacostraca</taxon>
        <taxon>Eucarida</taxon>
        <taxon>Decapoda</taxon>
        <taxon>Pleocyemata</taxon>
        <taxon>Anomura</taxon>
        <taxon>Galatheoidea</taxon>
        <taxon>Porcellanidae</taxon>
        <taxon>Petrolisthes</taxon>
    </lineage>
</organism>